<accession>A0A915E6X2</accession>
<dbReference type="InterPro" id="IPR029245">
    <property type="entry name" value="DUF4528"/>
</dbReference>
<dbReference type="WBParaSite" id="jg3479">
    <property type="protein sequence ID" value="jg3479"/>
    <property type="gene ID" value="jg3479"/>
</dbReference>
<name>A0A915E6X2_9BILA</name>
<evidence type="ECO:0000313" key="2">
    <source>
        <dbReference type="Proteomes" id="UP000887574"/>
    </source>
</evidence>
<dbReference type="AlphaFoldDB" id="A0A915E6X2"/>
<sequence>MLIYYLFAVPYRRFLNPKYSARPLASSIVRAYIRKRSFPSWTSFFLPYKHVQDDLFGEKHINFDVDGHNYHMLRIGCYPYVKYHCTQRPSQDLHLENRLYKALTVINLGIPCLLYGLAAIFLKKHTDEIVYQGKTIPIHFLMLEEHT</sequence>
<keyword evidence="2" id="KW-1185">Reference proteome</keyword>
<dbReference type="PANTHER" id="PTHR34651">
    <property type="entry name" value="SIMILAR TO ENSANGP00000021391"/>
    <property type="match status" value="1"/>
</dbReference>
<reference evidence="3" key="1">
    <citation type="submission" date="2022-11" db="UniProtKB">
        <authorList>
            <consortium name="WormBaseParasite"/>
        </authorList>
    </citation>
    <scope>IDENTIFICATION</scope>
</reference>
<dbReference type="Pfam" id="PF15031">
    <property type="entry name" value="DUF4528"/>
    <property type="match status" value="1"/>
</dbReference>
<evidence type="ECO:0000313" key="3">
    <source>
        <dbReference type="WBParaSite" id="jg3479"/>
    </source>
</evidence>
<organism evidence="2 3">
    <name type="scientific">Ditylenchus dipsaci</name>
    <dbReference type="NCBI Taxonomy" id="166011"/>
    <lineage>
        <taxon>Eukaryota</taxon>
        <taxon>Metazoa</taxon>
        <taxon>Ecdysozoa</taxon>
        <taxon>Nematoda</taxon>
        <taxon>Chromadorea</taxon>
        <taxon>Rhabditida</taxon>
        <taxon>Tylenchina</taxon>
        <taxon>Tylenchomorpha</taxon>
        <taxon>Sphaerularioidea</taxon>
        <taxon>Anguinidae</taxon>
        <taxon>Anguininae</taxon>
        <taxon>Ditylenchus</taxon>
    </lineage>
</organism>
<dbReference type="PANTHER" id="PTHR34651:SF1">
    <property type="entry name" value="SIMILAR TO ENSANGP00000021391"/>
    <property type="match status" value="1"/>
</dbReference>
<keyword evidence="1" id="KW-1133">Transmembrane helix</keyword>
<keyword evidence="1" id="KW-0472">Membrane</keyword>
<proteinExistence type="predicted"/>
<evidence type="ECO:0000256" key="1">
    <source>
        <dbReference type="SAM" id="Phobius"/>
    </source>
</evidence>
<dbReference type="Proteomes" id="UP000887574">
    <property type="component" value="Unplaced"/>
</dbReference>
<feature type="transmembrane region" description="Helical" evidence="1">
    <location>
        <begin position="99"/>
        <end position="122"/>
    </location>
</feature>
<keyword evidence="1" id="KW-0812">Transmembrane</keyword>
<protein>
    <submittedName>
        <fullName evidence="3">Uncharacterized protein</fullName>
    </submittedName>
</protein>